<keyword evidence="2" id="KW-0732">Signal</keyword>
<dbReference type="SMART" id="SM01359">
    <property type="entry name" value="A2M_N_2"/>
    <property type="match status" value="1"/>
</dbReference>
<name>A0ABW3F8A8_9PROT</name>
<evidence type="ECO:0000259" key="3">
    <source>
        <dbReference type="SMART" id="SM01359"/>
    </source>
</evidence>
<feature type="domain" description="Alpha-2-macroglobulin bait region" evidence="3">
    <location>
        <begin position="1039"/>
        <end position="1225"/>
    </location>
</feature>
<dbReference type="PANTHER" id="PTHR40094">
    <property type="entry name" value="ALPHA-2-MACROGLOBULIN HOMOLOG"/>
    <property type="match status" value="1"/>
</dbReference>
<dbReference type="InterPro" id="IPR041246">
    <property type="entry name" value="Bact_MG10"/>
</dbReference>
<dbReference type="Pfam" id="PF17973">
    <property type="entry name" value="bMG10"/>
    <property type="match status" value="1"/>
</dbReference>
<evidence type="ECO:0000256" key="1">
    <source>
        <dbReference type="ARBA" id="ARBA00010556"/>
    </source>
</evidence>
<evidence type="ECO:0000256" key="2">
    <source>
        <dbReference type="SAM" id="SignalP"/>
    </source>
</evidence>
<evidence type="ECO:0000313" key="6">
    <source>
        <dbReference type="Proteomes" id="UP001597128"/>
    </source>
</evidence>
<dbReference type="Proteomes" id="UP001597128">
    <property type="component" value="Unassembled WGS sequence"/>
</dbReference>
<dbReference type="InterPro" id="IPR051802">
    <property type="entry name" value="YfhM-like"/>
</dbReference>
<dbReference type="InterPro" id="IPR011625">
    <property type="entry name" value="A2M_N_BRD"/>
</dbReference>
<dbReference type="Pfam" id="PF07703">
    <property type="entry name" value="A2M_BRD"/>
    <property type="match status" value="1"/>
</dbReference>
<dbReference type="Pfam" id="PF11974">
    <property type="entry name" value="bMG3"/>
    <property type="match status" value="1"/>
</dbReference>
<evidence type="ECO:0000259" key="4">
    <source>
        <dbReference type="SMART" id="SM01360"/>
    </source>
</evidence>
<dbReference type="InterPro" id="IPR001599">
    <property type="entry name" value="Macroglobln_a2"/>
</dbReference>
<keyword evidence="6" id="KW-1185">Reference proteome</keyword>
<sequence length="1995" mass="217758">MSALKIILLSMLWLTNGVQAAPAPASAAVTVQSFSPQGEIKAVRQVSARFSEAMVAFGDPRLEAPFDITCPATGHGHWADGRNWLYDFDDDLPAGLKCTFTPKPAFKSLNGVALEAKSFSFNTGGPAIQISHPYEGYGAIDEEQVFLLGLDAPVDMDSVKKHAACSIKGVGDRIPLKIIEGSQRDKILAEQAGRASNFFQVLTKNARVGIVEVKDKRLKNANVIVAQCDRKLPAGSQLTLWWDKGITSTSGIASTRAQSLQFTVREAFKVSVNCTRTNPKAGCVPVLPIRVSFTAPVARELASKLLLKTADGKQIAPVIAKDDTGKTVESVTFSGPFTEKTSVSISLPYGFEDDADRSAVNAAAFPVKLNIDEDPPLIKFPSRFGILEQHAQPALPVSVRNVEATLAGVQLQSATPSDQKADMKAKTSRGMLGRLALDDDATLAQWFFRVTRHPDNELDRQFEREHKRYPREGEIPLLMDTANNSGFKTSPLQLPRAHGDKTFELIGVPLKKPGFYVVEFASDRLGATLHGEQKPYYVSSSALVTNMAVHLKQGRESSLVWVTRLDNAQPVSNAAVRVSTCEGRTLWEGNTDSKGMAHIAEPLAEGYYNQCYGLLATARKGDDLSFVFSSWDDGISPWQFNLGGGAGGTPLIAHTVFDRPLFRAGEKVSMKHFIRVRTGKGFELAEQQPDSISIVHGGSGEKYDVDVAWSGTAGLSTWAIPKEAKLGTYVVSMMVGQQMFSSGTFRVEQYRVPLMKAVLKAPAQPLVNGTQLAIDAQLNYLAGGAAAGAPVKFRSRLVRYPLQYSEFEDFSFGGRVPKEGIEAVQPYSYDPEMEYDGETVSEDASAQVSGYPAKTVSVSLDGNGGARVTFDKLPRVQESHALEVEMEYTDPNGQILNTATQAMVLPAALSLGIKIEGFFATKERLAFKVLAVDAAGHAWADRKVNIEAYTRKTYAYRKRMLGGFYAYEQTAEVKKAGNVCSGTTDKRGILVCDGAAPESGEIILVATAQDKQGNIAVASSEVYVADDNSWFDASQSDRIDILADKRSYEPGETARFEVRMPFRKATALVTVEREGILDSFVVPVSASSPFVKVPIAGNYGPNAYVSVMVVRGRIDPEVSGQFSWLKRMMYRVGMFFGLVKKMPVEIDTRPTALVDLTKPAFKLGMTQIRVGWQAYSLKVKVEPDRQAYHVRDKARVKLTVTDPSGKPAANAEVALAAVDEGLLQLAKPQSWNLLETMMERRALEVRTSTAQSQVIGKRHFGKKAVAPGGGGGQGANARELFDTLLLWKPSLKLDARGQAVVDVPLNDSLTSFRIAAIAHAGSMRFGSASTLIRSGQEVMLFSGLPPFVREGDQFNAMVTVRNGAERDLTLDVALTDDVSKTPKLQRISLKPGLGASLAFPINVPLNIDKLGWTITAKEVSSGKQQKLAQDTLKVAQQVGVAVPVRVYQQTLQQLNAEPQPDAPWAFSVQQPAGAIARRGGVDIQLNRSLAGNQDGLREWMASYPYVCLEQRASVAITLDNQDRWNQVMNSLPAHLDADGLAMYFAIDWLRGDDTLTSYLLRIADEAQFSIPEGPRERMLKGLEDFVAGRIHRYGSLQTADLTLRKLAAIDALARYERARPAMLDSLEINPNLWPSSGVIDWISVLQRLPEIAGHDEQLKQARQILQSRLMFSGTTMNFSTEKQDYLWWLMVSPDLNAVRALRLLAEDPDMEAADIGRLARGALARQSNGHWSTTVANAWGAVALRYFQTHFEKIPVAGTTQVKLGEQAVSLNWADARTAAQLDNHHVDPTKGTPMGAGLATHFAWPKTATPLSIQHLGAGKPWAFVTSRAALPLEKPLFAGYKLKRSVTAIEQKTRGQWQRGDTYQVQLEIDAQSDMTWVVVNDPVPAGATILGSGLGGDSSQLAAGEKQAGWQRPAFEERAFDGFRAYYAYVPKGKFSIEYTVRLNNAGRFAMPASRVEAMYAPEIFAETPVPAMEVKATEVKPMEVKPGTPAR</sequence>
<organism evidence="5 6">
    <name type="scientific">Methylophilus luteus</name>
    <dbReference type="NCBI Taxonomy" id="640108"/>
    <lineage>
        <taxon>Bacteria</taxon>
        <taxon>Pseudomonadati</taxon>
        <taxon>Pseudomonadota</taxon>
        <taxon>Betaproteobacteria</taxon>
        <taxon>Nitrosomonadales</taxon>
        <taxon>Methylophilaceae</taxon>
        <taxon>Methylophilus</taxon>
    </lineage>
</organism>
<feature type="domain" description="Alpha-2-macroglobulin" evidence="4">
    <location>
        <begin position="1284"/>
        <end position="1374"/>
    </location>
</feature>
<protein>
    <submittedName>
        <fullName evidence="5">Alpha-2-macroglobulin</fullName>
    </submittedName>
</protein>
<dbReference type="RefSeq" id="WP_379058889.1">
    <property type="nucleotide sequence ID" value="NZ_JBHTKB010000003.1"/>
</dbReference>
<dbReference type="InterPro" id="IPR002890">
    <property type="entry name" value="MG2"/>
</dbReference>
<dbReference type="Pfam" id="PF01835">
    <property type="entry name" value="MG2"/>
    <property type="match status" value="1"/>
</dbReference>
<dbReference type="InterPro" id="IPR021868">
    <property type="entry name" value="Alpha_2_Macroglob_MG3"/>
</dbReference>
<proteinExistence type="inferred from homology"/>
<dbReference type="PANTHER" id="PTHR40094:SF1">
    <property type="entry name" value="UBIQUITIN DOMAIN-CONTAINING PROTEIN"/>
    <property type="match status" value="1"/>
</dbReference>
<evidence type="ECO:0000313" key="5">
    <source>
        <dbReference type="EMBL" id="MFD0914709.1"/>
    </source>
</evidence>
<feature type="chain" id="PRO_5046518665" evidence="2">
    <location>
        <begin position="21"/>
        <end position="1995"/>
    </location>
</feature>
<dbReference type="EMBL" id="JBHTKB010000003">
    <property type="protein sequence ID" value="MFD0914709.1"/>
    <property type="molecule type" value="Genomic_DNA"/>
</dbReference>
<dbReference type="SMART" id="SM01360">
    <property type="entry name" value="A2M"/>
    <property type="match status" value="1"/>
</dbReference>
<gene>
    <name evidence="5" type="ORF">ACFQ1Z_14200</name>
</gene>
<comment type="similarity">
    <text evidence="1">Belongs to the protease inhibitor I39 (alpha-2-macroglobulin) family. Bacterial alpha-2-macroglobulin subfamily.</text>
</comment>
<dbReference type="Pfam" id="PF00207">
    <property type="entry name" value="A2M"/>
    <property type="match status" value="1"/>
</dbReference>
<comment type="caution">
    <text evidence="5">The sequence shown here is derived from an EMBL/GenBank/DDBJ whole genome shotgun (WGS) entry which is preliminary data.</text>
</comment>
<reference evidence="6" key="1">
    <citation type="journal article" date="2019" name="Int. J. Syst. Evol. Microbiol.">
        <title>The Global Catalogue of Microorganisms (GCM) 10K type strain sequencing project: providing services to taxonomists for standard genome sequencing and annotation.</title>
        <authorList>
            <consortium name="The Broad Institute Genomics Platform"/>
            <consortium name="The Broad Institute Genome Sequencing Center for Infectious Disease"/>
            <person name="Wu L."/>
            <person name="Ma J."/>
        </authorList>
    </citation>
    <scope>NUCLEOTIDE SEQUENCE [LARGE SCALE GENOMIC DNA]</scope>
    <source>
        <strain evidence="6">CCUG 58412</strain>
    </source>
</reference>
<accession>A0ABW3F8A8</accession>
<dbReference type="Gene3D" id="2.60.40.1930">
    <property type="match status" value="1"/>
</dbReference>
<feature type="signal peptide" evidence="2">
    <location>
        <begin position="1"/>
        <end position="20"/>
    </location>
</feature>